<dbReference type="EMBL" id="JAJOMB010000014">
    <property type="protein sequence ID" value="MCD5313964.1"/>
    <property type="molecule type" value="Genomic_DNA"/>
</dbReference>
<keyword evidence="4" id="KW-1185">Reference proteome</keyword>
<dbReference type="PANTHER" id="PTHR43540:SF1">
    <property type="entry name" value="ISOCHORISMATASE HYDROLASE"/>
    <property type="match status" value="1"/>
</dbReference>
<evidence type="ECO:0000259" key="2">
    <source>
        <dbReference type="Pfam" id="PF00857"/>
    </source>
</evidence>
<comment type="caution">
    <text evidence="3">The sequence shown here is derived from an EMBL/GenBank/DDBJ whole genome shotgun (WGS) entry which is preliminary data.</text>
</comment>
<evidence type="ECO:0000313" key="4">
    <source>
        <dbReference type="Proteomes" id="UP001138997"/>
    </source>
</evidence>
<accession>A0A9X1NHH9</accession>
<dbReference type="PANTHER" id="PTHR43540">
    <property type="entry name" value="PEROXYUREIDOACRYLATE/UREIDOACRYLATE AMIDOHYDROLASE-RELATED"/>
    <property type="match status" value="1"/>
</dbReference>
<dbReference type="InterPro" id="IPR000868">
    <property type="entry name" value="Isochorismatase-like_dom"/>
</dbReference>
<sequence length="210" mass="23759">MTDWNHEVERIRQLRRDRTRIGPGEHPAVVVVDFQRAFTEHEFVGPSTPVALKHSQQLLEAARAAGVPVIYLVMILDSLDDRMLAQRVRSSLTERCERGNPWTEISTAVPAQPGDHIVEKTVASGFFRTRLHDLLQELGVDEVVMIGTSTSGCVRATVTDAAYLNYRISVVEECCDDFRTLSGEVSLWDMQDRFADVVSLEWMLERFARA</sequence>
<dbReference type="SUPFAM" id="SSF52499">
    <property type="entry name" value="Isochorismatase-like hydrolases"/>
    <property type="match status" value="1"/>
</dbReference>
<name>A0A9X1NHH9_9ACTN</name>
<evidence type="ECO:0000256" key="1">
    <source>
        <dbReference type="ARBA" id="ARBA00022801"/>
    </source>
</evidence>
<gene>
    <name evidence="3" type="ORF">LR394_23945</name>
</gene>
<organism evidence="3 4">
    <name type="scientific">Kineosporia babensis</name>
    <dbReference type="NCBI Taxonomy" id="499548"/>
    <lineage>
        <taxon>Bacteria</taxon>
        <taxon>Bacillati</taxon>
        <taxon>Actinomycetota</taxon>
        <taxon>Actinomycetes</taxon>
        <taxon>Kineosporiales</taxon>
        <taxon>Kineosporiaceae</taxon>
        <taxon>Kineosporia</taxon>
    </lineage>
</organism>
<dbReference type="InterPro" id="IPR036380">
    <property type="entry name" value="Isochorismatase-like_sf"/>
</dbReference>
<dbReference type="Pfam" id="PF00857">
    <property type="entry name" value="Isochorismatase"/>
    <property type="match status" value="1"/>
</dbReference>
<dbReference type="Gene3D" id="3.40.50.850">
    <property type="entry name" value="Isochorismatase-like"/>
    <property type="match status" value="1"/>
</dbReference>
<reference evidence="3" key="1">
    <citation type="submission" date="2021-11" db="EMBL/GenBank/DDBJ databases">
        <title>Streptomyces corallinus and Kineosporia corallina sp. nov., two new coral-derived marine actinobacteria.</title>
        <authorList>
            <person name="Buangrab K."/>
            <person name="Sutthacheep M."/>
            <person name="Yeemin T."/>
            <person name="Harunari E."/>
            <person name="Igarashi Y."/>
            <person name="Sripreechasak P."/>
            <person name="Kanchanasin P."/>
            <person name="Tanasupawat S."/>
            <person name="Phongsopitanun W."/>
        </authorList>
    </citation>
    <scope>NUCLEOTIDE SEQUENCE</scope>
    <source>
        <strain evidence="3">JCM 31032</strain>
    </source>
</reference>
<dbReference type="Proteomes" id="UP001138997">
    <property type="component" value="Unassembled WGS sequence"/>
</dbReference>
<protein>
    <submittedName>
        <fullName evidence="3">Isochorismatase family protein</fullName>
    </submittedName>
</protein>
<dbReference type="AlphaFoldDB" id="A0A9X1NHH9"/>
<evidence type="ECO:0000313" key="3">
    <source>
        <dbReference type="EMBL" id="MCD5313964.1"/>
    </source>
</evidence>
<dbReference type="GO" id="GO:0016787">
    <property type="term" value="F:hydrolase activity"/>
    <property type="evidence" value="ECO:0007669"/>
    <property type="project" value="UniProtKB-KW"/>
</dbReference>
<keyword evidence="1" id="KW-0378">Hydrolase</keyword>
<dbReference type="RefSeq" id="WP_231446089.1">
    <property type="nucleotide sequence ID" value="NZ_JAJOMB010000014.1"/>
</dbReference>
<dbReference type="InterPro" id="IPR050272">
    <property type="entry name" value="Isochorismatase-like_hydrls"/>
</dbReference>
<feature type="domain" description="Isochorismatase-like" evidence="2">
    <location>
        <begin position="28"/>
        <end position="200"/>
    </location>
</feature>
<proteinExistence type="predicted"/>